<evidence type="ECO:0000256" key="1">
    <source>
        <dbReference type="ARBA" id="ARBA00004141"/>
    </source>
</evidence>
<accession>A0A6V7VF86</accession>
<sequence length="419" mass="48796">MSEQEQTRFEVVKTWLRPRDKTRERLKEEANALTNEVNTSLVFEPMPITMERLRLLKKMGRSPSQSSFAALKAKISTASNPTQLPLVLQVENKTNKENTVENEENGTPGEEDLLNAGKSNGSVLRENRTGQNELENLTNIVDPERGLIEVCLERNTILMLTMKWIKTTKNKLSSISTTSINPNGTFYACWTFLIYLVFLYNAFVCVLFVFDDTREGSPLFIFWILLNGLSDFINLFDLLMNSRLSYIDDGMHVTDLKRLAKKYFHSFHFLMDMLALLPFDLILLVNKGISLSRFNRLAKCYRVWQFVQMTNVRTNYPNAFRILHIVVVCVVLFHWNAALYFKISLIYGIFTTDASAWEFNYLKNQDVWWVRCGQMLWAEIPEGHCFFNESGLGDPDIDRVNYLNEMVKYWENRLINFLK</sequence>
<dbReference type="GO" id="GO:0005222">
    <property type="term" value="F:intracellularly cAMP-activated cation channel activity"/>
    <property type="evidence" value="ECO:0007669"/>
    <property type="project" value="TreeGrafter"/>
</dbReference>
<gene>
    <name evidence="8" type="ORF">MENT_LOCUS24650</name>
</gene>
<keyword evidence="4 6" id="KW-0472">Membrane</keyword>
<evidence type="ECO:0000259" key="7">
    <source>
        <dbReference type="Pfam" id="PF00520"/>
    </source>
</evidence>
<reference evidence="8 9" key="1">
    <citation type="submission" date="2020-08" db="EMBL/GenBank/DDBJ databases">
        <authorList>
            <person name="Koutsovoulos G."/>
            <person name="Danchin GJ E."/>
        </authorList>
    </citation>
    <scope>NUCLEOTIDE SEQUENCE [LARGE SCALE GENOMIC DNA]</scope>
</reference>
<dbReference type="Proteomes" id="UP000580250">
    <property type="component" value="Unassembled WGS sequence"/>
</dbReference>
<evidence type="ECO:0000256" key="3">
    <source>
        <dbReference type="ARBA" id="ARBA00022989"/>
    </source>
</evidence>
<dbReference type="Gene3D" id="1.10.287.70">
    <property type="match status" value="1"/>
</dbReference>
<dbReference type="GO" id="GO:0044877">
    <property type="term" value="F:protein-containing complex binding"/>
    <property type="evidence" value="ECO:0007669"/>
    <property type="project" value="TreeGrafter"/>
</dbReference>
<evidence type="ECO:0000256" key="6">
    <source>
        <dbReference type="SAM" id="Phobius"/>
    </source>
</evidence>
<dbReference type="OrthoDB" id="421226at2759"/>
<evidence type="ECO:0000313" key="8">
    <source>
        <dbReference type="EMBL" id="CAD2173064.1"/>
    </source>
</evidence>
<dbReference type="InterPro" id="IPR050866">
    <property type="entry name" value="CNG_cation_channel"/>
</dbReference>
<feature type="transmembrane region" description="Helical" evidence="6">
    <location>
        <begin position="216"/>
        <end position="236"/>
    </location>
</feature>
<feature type="compositionally biased region" description="Acidic residues" evidence="5">
    <location>
        <begin position="100"/>
        <end position="113"/>
    </location>
</feature>
<name>A0A6V7VF86_MELEN</name>
<proteinExistence type="predicted"/>
<dbReference type="GO" id="GO:0005223">
    <property type="term" value="F:intracellularly cGMP-activated cation channel activity"/>
    <property type="evidence" value="ECO:0007669"/>
    <property type="project" value="TreeGrafter"/>
</dbReference>
<dbReference type="EMBL" id="CAJEWN010000211">
    <property type="protein sequence ID" value="CAD2173064.1"/>
    <property type="molecule type" value="Genomic_DNA"/>
</dbReference>
<dbReference type="GO" id="GO:0030553">
    <property type="term" value="F:cGMP binding"/>
    <property type="evidence" value="ECO:0007669"/>
    <property type="project" value="TreeGrafter"/>
</dbReference>
<keyword evidence="3 6" id="KW-1133">Transmembrane helix</keyword>
<evidence type="ECO:0000256" key="4">
    <source>
        <dbReference type="ARBA" id="ARBA00023136"/>
    </source>
</evidence>
<keyword evidence="2 6" id="KW-0812">Transmembrane</keyword>
<dbReference type="PANTHER" id="PTHR45638:SF11">
    <property type="entry name" value="CYCLIC NUCLEOTIDE-GATED CATION CHANNEL SUBUNIT A"/>
    <property type="match status" value="1"/>
</dbReference>
<organism evidence="8 9">
    <name type="scientific">Meloidogyne enterolobii</name>
    <name type="common">Root-knot nematode worm</name>
    <name type="synonym">Meloidogyne mayaguensis</name>
    <dbReference type="NCBI Taxonomy" id="390850"/>
    <lineage>
        <taxon>Eukaryota</taxon>
        <taxon>Metazoa</taxon>
        <taxon>Ecdysozoa</taxon>
        <taxon>Nematoda</taxon>
        <taxon>Chromadorea</taxon>
        <taxon>Rhabditida</taxon>
        <taxon>Tylenchina</taxon>
        <taxon>Tylenchomorpha</taxon>
        <taxon>Tylenchoidea</taxon>
        <taxon>Meloidogynidae</taxon>
        <taxon>Meloidogyninae</taxon>
        <taxon>Meloidogyne</taxon>
    </lineage>
</organism>
<feature type="region of interest" description="Disordered" evidence="5">
    <location>
        <begin position="94"/>
        <end position="116"/>
    </location>
</feature>
<dbReference type="GO" id="GO:0017071">
    <property type="term" value="C:intracellular cyclic nucleotide activated cation channel complex"/>
    <property type="evidence" value="ECO:0007669"/>
    <property type="project" value="TreeGrafter"/>
</dbReference>
<comment type="subcellular location">
    <subcellularLocation>
        <location evidence="1">Membrane</location>
        <topology evidence="1">Multi-pass membrane protein</topology>
    </subcellularLocation>
</comment>
<feature type="transmembrane region" description="Helical" evidence="6">
    <location>
        <begin position="186"/>
        <end position="210"/>
    </location>
</feature>
<dbReference type="AlphaFoldDB" id="A0A6V7VF86"/>
<evidence type="ECO:0000313" key="9">
    <source>
        <dbReference type="Proteomes" id="UP000580250"/>
    </source>
</evidence>
<dbReference type="GO" id="GO:0005886">
    <property type="term" value="C:plasma membrane"/>
    <property type="evidence" value="ECO:0007669"/>
    <property type="project" value="TreeGrafter"/>
</dbReference>
<dbReference type="Pfam" id="PF00520">
    <property type="entry name" value="Ion_trans"/>
    <property type="match status" value="1"/>
</dbReference>
<dbReference type="SUPFAM" id="SSF81324">
    <property type="entry name" value="Voltage-gated potassium channels"/>
    <property type="match status" value="1"/>
</dbReference>
<protein>
    <recommendedName>
        <fullName evidence="7">Ion transport domain-containing protein</fullName>
    </recommendedName>
</protein>
<feature type="transmembrane region" description="Helical" evidence="6">
    <location>
        <begin position="319"/>
        <end position="341"/>
    </location>
</feature>
<feature type="domain" description="Ion transport" evidence="7">
    <location>
        <begin position="188"/>
        <end position="348"/>
    </location>
</feature>
<evidence type="ECO:0000256" key="2">
    <source>
        <dbReference type="ARBA" id="ARBA00022692"/>
    </source>
</evidence>
<feature type="transmembrane region" description="Helical" evidence="6">
    <location>
        <begin position="267"/>
        <end position="285"/>
    </location>
</feature>
<dbReference type="InterPro" id="IPR005821">
    <property type="entry name" value="Ion_trans_dom"/>
</dbReference>
<evidence type="ECO:0000256" key="5">
    <source>
        <dbReference type="SAM" id="MobiDB-lite"/>
    </source>
</evidence>
<dbReference type="PANTHER" id="PTHR45638">
    <property type="entry name" value="CYCLIC NUCLEOTIDE-GATED CATION CHANNEL SUBUNIT A"/>
    <property type="match status" value="1"/>
</dbReference>
<comment type="caution">
    <text evidence="8">The sequence shown here is derived from an EMBL/GenBank/DDBJ whole genome shotgun (WGS) entry which is preliminary data.</text>
</comment>